<dbReference type="InterPro" id="IPR000788">
    <property type="entry name" value="RNR_lg_C"/>
</dbReference>
<dbReference type="SUPFAM" id="SSF51998">
    <property type="entry name" value="PFL-like glycyl radical enzymes"/>
    <property type="match status" value="1"/>
</dbReference>
<dbReference type="GO" id="GO:0005524">
    <property type="term" value="F:ATP binding"/>
    <property type="evidence" value="ECO:0007669"/>
    <property type="project" value="TreeGrafter"/>
</dbReference>
<name>A0A835HSU2_9MAGN</name>
<dbReference type="OrthoDB" id="3000483at2759"/>
<dbReference type="Gene3D" id="3.20.70.20">
    <property type="match status" value="1"/>
</dbReference>
<organism evidence="3 4">
    <name type="scientific">Coptis chinensis</name>
    <dbReference type="NCBI Taxonomy" id="261450"/>
    <lineage>
        <taxon>Eukaryota</taxon>
        <taxon>Viridiplantae</taxon>
        <taxon>Streptophyta</taxon>
        <taxon>Embryophyta</taxon>
        <taxon>Tracheophyta</taxon>
        <taxon>Spermatophyta</taxon>
        <taxon>Magnoliopsida</taxon>
        <taxon>Ranunculales</taxon>
        <taxon>Ranunculaceae</taxon>
        <taxon>Coptidoideae</taxon>
        <taxon>Coptis</taxon>
    </lineage>
</organism>
<sequence length="116" mass="13188">YPANRYHVPNNHLVDRRRLAGPSGYERGYGQGKAKKVVSAQNLWKIETGTPYMLFKDACNRKSNQQNLVCNLASIALLRYVRKKDVPIESHPSMLVGSSGSKNRYFDFDKLVEVCL</sequence>
<dbReference type="PANTHER" id="PTHR11573">
    <property type="entry name" value="RIBONUCLEOSIDE-DIPHOSPHATE REDUCTASE LARGE CHAIN"/>
    <property type="match status" value="1"/>
</dbReference>
<evidence type="ECO:0000313" key="4">
    <source>
        <dbReference type="Proteomes" id="UP000631114"/>
    </source>
</evidence>
<evidence type="ECO:0000313" key="3">
    <source>
        <dbReference type="EMBL" id="KAF9606305.1"/>
    </source>
</evidence>
<dbReference type="PANTHER" id="PTHR11573:SF6">
    <property type="entry name" value="RIBONUCLEOSIDE-DIPHOSPHATE REDUCTASE LARGE SUBUNIT"/>
    <property type="match status" value="1"/>
</dbReference>
<dbReference type="Pfam" id="PF02867">
    <property type="entry name" value="Ribonuc_red_lgC"/>
    <property type="match status" value="1"/>
</dbReference>
<dbReference type="GO" id="GO:0005971">
    <property type="term" value="C:ribonucleoside-diphosphate reductase complex"/>
    <property type="evidence" value="ECO:0007669"/>
    <property type="project" value="TreeGrafter"/>
</dbReference>
<keyword evidence="4" id="KW-1185">Reference proteome</keyword>
<proteinExistence type="inferred from homology"/>
<feature type="non-terminal residue" evidence="3">
    <location>
        <position position="1"/>
    </location>
</feature>
<dbReference type="AlphaFoldDB" id="A0A835HSU2"/>
<dbReference type="Proteomes" id="UP000631114">
    <property type="component" value="Unassembled WGS sequence"/>
</dbReference>
<dbReference type="EMBL" id="JADFTS010000005">
    <property type="protein sequence ID" value="KAF9606305.1"/>
    <property type="molecule type" value="Genomic_DNA"/>
</dbReference>
<evidence type="ECO:0000259" key="2">
    <source>
        <dbReference type="Pfam" id="PF02867"/>
    </source>
</evidence>
<evidence type="ECO:0000256" key="1">
    <source>
        <dbReference type="ARBA" id="ARBA00010406"/>
    </source>
</evidence>
<comment type="caution">
    <text evidence="3">The sequence shown here is derived from an EMBL/GenBank/DDBJ whole genome shotgun (WGS) entry which is preliminary data.</text>
</comment>
<protein>
    <recommendedName>
        <fullName evidence="2">Ribonucleotide reductase large subunit C-terminal domain-containing protein</fullName>
    </recommendedName>
</protein>
<gene>
    <name evidence="3" type="ORF">IFM89_024973</name>
</gene>
<dbReference type="GO" id="GO:0009263">
    <property type="term" value="P:deoxyribonucleotide biosynthetic process"/>
    <property type="evidence" value="ECO:0007669"/>
    <property type="project" value="TreeGrafter"/>
</dbReference>
<feature type="domain" description="Ribonucleotide reductase large subunit C-terminal" evidence="2">
    <location>
        <begin position="31"/>
        <end position="66"/>
    </location>
</feature>
<dbReference type="GO" id="GO:0004748">
    <property type="term" value="F:ribonucleoside-diphosphate reductase activity, thioredoxin disulfide as acceptor"/>
    <property type="evidence" value="ECO:0007669"/>
    <property type="project" value="TreeGrafter"/>
</dbReference>
<dbReference type="InterPro" id="IPR039718">
    <property type="entry name" value="Rrm1"/>
</dbReference>
<comment type="similarity">
    <text evidence="1">Belongs to the ribonucleoside diphosphate reductase large chain family.</text>
</comment>
<reference evidence="3 4" key="1">
    <citation type="submission" date="2020-10" db="EMBL/GenBank/DDBJ databases">
        <title>The Coptis chinensis genome and diversification of protoberbering-type alkaloids.</title>
        <authorList>
            <person name="Wang B."/>
            <person name="Shu S."/>
            <person name="Song C."/>
            <person name="Liu Y."/>
        </authorList>
    </citation>
    <scope>NUCLEOTIDE SEQUENCE [LARGE SCALE GENOMIC DNA]</scope>
    <source>
        <strain evidence="3">HL-2020</strain>
        <tissue evidence="3">Leaf</tissue>
    </source>
</reference>
<accession>A0A835HSU2</accession>